<comment type="caution">
    <text evidence="3">The sequence shown here is derived from an EMBL/GenBank/DDBJ whole genome shotgun (WGS) entry which is preliminary data.</text>
</comment>
<dbReference type="PANTHER" id="PTHR47070:SF2">
    <property type="entry name" value="OS06G0206100 PROTEIN"/>
    <property type="match status" value="1"/>
</dbReference>
<proteinExistence type="predicted"/>
<protein>
    <recommendedName>
        <fullName evidence="2">GBF-interacting protein 1 N-terminal domain-containing protein</fullName>
    </recommendedName>
</protein>
<feature type="region of interest" description="Disordered" evidence="1">
    <location>
        <begin position="558"/>
        <end position="579"/>
    </location>
</feature>
<accession>A0A8J5GQ66</accession>
<feature type="region of interest" description="Disordered" evidence="1">
    <location>
        <begin position="371"/>
        <end position="398"/>
    </location>
</feature>
<keyword evidence="4" id="KW-1185">Reference proteome</keyword>
<feature type="compositionally biased region" description="Low complexity" evidence="1">
    <location>
        <begin position="524"/>
        <end position="536"/>
    </location>
</feature>
<reference evidence="3 4" key="1">
    <citation type="submission" date="2020-08" db="EMBL/GenBank/DDBJ databases">
        <title>Plant Genome Project.</title>
        <authorList>
            <person name="Zhang R.-G."/>
        </authorList>
    </citation>
    <scope>NUCLEOTIDE SEQUENCE [LARGE SCALE GENOMIC DNA]</scope>
    <source>
        <tissue evidence="3">Rhizome</tissue>
    </source>
</reference>
<dbReference type="Pfam" id="PF06972">
    <property type="entry name" value="GIP1_N"/>
    <property type="match status" value="1"/>
</dbReference>
<feature type="compositionally biased region" description="Polar residues" evidence="1">
    <location>
        <begin position="379"/>
        <end position="398"/>
    </location>
</feature>
<dbReference type="EMBL" id="JACMSC010000008">
    <property type="protein sequence ID" value="KAG6511818.1"/>
    <property type="molecule type" value="Genomic_DNA"/>
</dbReference>
<dbReference type="AlphaFoldDB" id="A0A8J5GQ66"/>
<evidence type="ECO:0000313" key="4">
    <source>
        <dbReference type="Proteomes" id="UP000734854"/>
    </source>
</evidence>
<evidence type="ECO:0000259" key="2">
    <source>
        <dbReference type="Pfam" id="PF06972"/>
    </source>
</evidence>
<dbReference type="Proteomes" id="UP000734854">
    <property type="component" value="Unassembled WGS sequence"/>
</dbReference>
<feature type="region of interest" description="Disordered" evidence="1">
    <location>
        <begin position="222"/>
        <end position="255"/>
    </location>
</feature>
<feature type="region of interest" description="Disordered" evidence="1">
    <location>
        <begin position="64"/>
        <end position="83"/>
    </location>
</feature>
<dbReference type="PANTHER" id="PTHR47070">
    <property type="entry name" value="HYDROXYPROLINE-RICH GLYCOPROTEIN-LIKE"/>
    <property type="match status" value="1"/>
</dbReference>
<feature type="compositionally biased region" description="Basic and acidic residues" evidence="1">
    <location>
        <begin position="71"/>
        <end position="83"/>
    </location>
</feature>
<evidence type="ECO:0000313" key="3">
    <source>
        <dbReference type="EMBL" id="KAG6511818.1"/>
    </source>
</evidence>
<evidence type="ECO:0000256" key="1">
    <source>
        <dbReference type="SAM" id="MobiDB-lite"/>
    </source>
</evidence>
<feature type="compositionally biased region" description="Polar residues" evidence="1">
    <location>
        <begin position="229"/>
        <end position="244"/>
    </location>
</feature>
<feature type="domain" description="GBF-interacting protein 1 N-terminal" evidence="2">
    <location>
        <begin position="14"/>
        <end position="73"/>
    </location>
</feature>
<name>A0A8J5GQ66_ZINOF</name>
<organism evidence="3 4">
    <name type="scientific">Zingiber officinale</name>
    <name type="common">Ginger</name>
    <name type="synonym">Amomum zingiber</name>
    <dbReference type="NCBI Taxonomy" id="94328"/>
    <lineage>
        <taxon>Eukaryota</taxon>
        <taxon>Viridiplantae</taxon>
        <taxon>Streptophyta</taxon>
        <taxon>Embryophyta</taxon>
        <taxon>Tracheophyta</taxon>
        <taxon>Spermatophyta</taxon>
        <taxon>Magnoliopsida</taxon>
        <taxon>Liliopsida</taxon>
        <taxon>Zingiberales</taxon>
        <taxon>Zingiberaceae</taxon>
        <taxon>Zingiber</taxon>
    </lineage>
</organism>
<gene>
    <name evidence="3" type="ORF">ZIOFF_029896</name>
</gene>
<feature type="region of interest" description="Disordered" evidence="1">
    <location>
        <begin position="515"/>
        <end position="537"/>
    </location>
</feature>
<dbReference type="InterPro" id="IPR009060">
    <property type="entry name" value="UBA-like_sf"/>
</dbReference>
<dbReference type="InterPro" id="IPR009719">
    <property type="entry name" value="GIP1_N"/>
</dbReference>
<sequence length="915" mass="99358">MVLAPRNDGGSQIIPFRIRSTIQSIREIVGDHSDADIYAMLKETNMDPNETAQRLLYQDPFHEVKRRRDRKKEPTGYKSFSDTRKHVEPNLQWAKSSTSLDLNLQRENYIQKSIPSSGMTMDLVCKATLDGDKKTHLQQRISRQFRVVRDNRANQNAKEDAVQETIDQLTSSIGNTSSSVIEKSVKSHIVSYFTCYHLSNDRDILEEQLSVAPKLGQLISAGSGKSIDPPSNANETGSSASQGACQHGEAKTTLSSRTQDFDNNYRAHSKTPPSNSSDSLYYSFSDPVHVPSANSLSAGKVGAIRREVGAVGAQRQPPNYRASQSSVSTNSFSISLLRKDVLPQTELPGHSIAAYKSNQLNQVSTSVPTLLNTPMGKSAPSNQHNGKVQRQSVSSHKGKSSVTSILNVVLVSCHFAAMQVNMEWKPKSTRKPNIDVPATYGTVSAAPSSADNSISSKVIDVTGLSKNLSKLSILENQHVIIPQHLQVPESELARLTFGSFEVGFDTNKYTYNQSQSADDVADEPSMSSSASPPLVSNEDTFTVINGGTMDVQVRTSQSDYPASVAESEELPTGNESTTQHIGSYADIGLVKSGSLYSSEQQLKNPESLSNFGAYDNQSGYDVPFLRTVMEDNAHIQDLASSSEVLNSLAASFSPLSNVAVTQQQQFVHQPQQSLPQMYPQVHMPHYPNFVPYRHIFSPIYVPPIAMPNYSSNPAYPHPSNGNNFVLMPGGSSQISSDTMKYALPQYKPLPTGSPTAYTSYSNSAFSISSPVAVGSTTGIEDFSRVKYKDSSLYVLNQQAETSDLWIQTPRDVPNLPSAPYYNLPAQSPHAAFMPGAHAGHASFSAAAQIPHVQYPGLYHPTQPASIAAPHQLLHHQVSPAIGGGVGVGLAAPGPQVGTYQQSQLGLGHLNWTGNF</sequence>
<dbReference type="SUPFAM" id="SSF46934">
    <property type="entry name" value="UBA-like"/>
    <property type="match status" value="1"/>
</dbReference>